<organism evidence="1 2">
    <name type="scientific">Brevibacillus thermoruber</name>
    <dbReference type="NCBI Taxonomy" id="33942"/>
    <lineage>
        <taxon>Bacteria</taxon>
        <taxon>Bacillati</taxon>
        <taxon>Bacillota</taxon>
        <taxon>Bacilli</taxon>
        <taxon>Bacillales</taxon>
        <taxon>Paenibacillaceae</taxon>
        <taxon>Brevibacillus</taxon>
    </lineage>
</organism>
<dbReference type="EMBL" id="JAPYYP010000075">
    <property type="protein sequence ID" value="MDA5111104.1"/>
    <property type="molecule type" value="Genomic_DNA"/>
</dbReference>
<comment type="caution">
    <text evidence="1">The sequence shown here is derived from an EMBL/GenBank/DDBJ whole genome shotgun (WGS) entry which is preliminary data.</text>
</comment>
<evidence type="ECO:0000313" key="1">
    <source>
        <dbReference type="EMBL" id="MDA5111104.1"/>
    </source>
</evidence>
<keyword evidence="2" id="KW-1185">Reference proteome</keyword>
<evidence type="ECO:0000313" key="2">
    <source>
        <dbReference type="Proteomes" id="UP001151071"/>
    </source>
</evidence>
<protein>
    <submittedName>
        <fullName evidence="1">Uncharacterized protein</fullName>
    </submittedName>
</protein>
<dbReference type="AlphaFoldDB" id="A0A9X3TUD3"/>
<dbReference type="Proteomes" id="UP001151071">
    <property type="component" value="Unassembled WGS sequence"/>
</dbReference>
<gene>
    <name evidence="1" type="ORF">O3V59_22495</name>
</gene>
<accession>A0A9X3TUD3</accession>
<reference evidence="1" key="1">
    <citation type="submission" date="2022-12" db="EMBL/GenBank/DDBJ databases">
        <title>Draft genome sequence of the thermophilic strain Brevibacillus thermoruber HT42, isolated from Los Humeros, Puebla, Mexico, with biotechnological potential.</title>
        <authorList>
            <person name="Lara Sanchez J."/>
            <person name="Solis Palacios R."/>
            <person name="Bustos Baena A.S."/>
            <person name="Ruz Baez A.E."/>
            <person name="Espinosa Luna G."/>
            <person name="Oliart Ros R.M."/>
        </authorList>
    </citation>
    <scope>NUCLEOTIDE SEQUENCE</scope>
    <source>
        <strain evidence="1">HT42</strain>
    </source>
</reference>
<dbReference type="RefSeq" id="WP_035298757.1">
    <property type="nucleotide sequence ID" value="NZ_JAPYYP010000075.1"/>
</dbReference>
<proteinExistence type="predicted"/>
<sequence length="305" mass="35512">MKINVHFTFQVYDLNIKYKVDQILSSLIQDFVIPEASIKKDDVYVRYKFEVAYDIKLITAIVENLNAIYEKTLGSKSMTSTFRGFRYIYKYTDDEIKNAKLFSITSIGNRPELYLSSKSKAEFVAFCARCSRNEKVTKNELIFNTSVMKKFPIAFVDEHLVISQELADKFNEWNLSGYQLREVIHKGKTTVEKAFQVIPTNILPPQTVIDQLRNDPHIKKQTCPECGVVEHLQFPYCYDEKISQFMQDFNFTYEYYPINEETVVRQMLVSKKVITLLIEHGIAKLEPLSDESKWTLVPVLTNNTV</sequence>
<name>A0A9X3TUD3_9BACL</name>